<dbReference type="AlphaFoldDB" id="A0A7W6RJ74"/>
<evidence type="ECO:0000313" key="2">
    <source>
        <dbReference type="Proteomes" id="UP000533641"/>
    </source>
</evidence>
<gene>
    <name evidence="1" type="ORF">GGE12_000623</name>
</gene>
<reference evidence="1 2" key="1">
    <citation type="submission" date="2020-08" db="EMBL/GenBank/DDBJ databases">
        <title>Genomic Encyclopedia of Type Strains, Phase IV (KMG-V): Genome sequencing to study the core and pangenomes of soil and plant-associated prokaryotes.</title>
        <authorList>
            <person name="Whitman W."/>
        </authorList>
    </citation>
    <scope>NUCLEOTIDE SEQUENCE [LARGE SCALE GENOMIC DNA]</scope>
    <source>
        <strain evidence="1 2">SEMIA 402</strain>
    </source>
</reference>
<dbReference type="EMBL" id="JACIGM010000001">
    <property type="protein sequence ID" value="MBB4272881.1"/>
    <property type="molecule type" value="Genomic_DNA"/>
</dbReference>
<dbReference type="Proteomes" id="UP000533641">
    <property type="component" value="Unassembled WGS sequence"/>
</dbReference>
<accession>A0A7W6RJ74</accession>
<comment type="caution">
    <text evidence="1">The sequence shown here is derived from an EMBL/GenBank/DDBJ whole genome shotgun (WGS) entry which is preliminary data.</text>
</comment>
<protein>
    <submittedName>
        <fullName evidence="1">Uncharacterized protein</fullName>
    </submittedName>
</protein>
<sequence>MIASLACRRRTRSGNENLPGIICEMADDYQARSRGLGREEPLGCALEHLVRIPKPFSNPKLDRACRLSSSSAAGRTHSSASTVVLNGKAASSGSVLLMKHDIVDLYDCVPYHARIVVHEEPMARLVQDQVAGNLRHGGRARLLAPWSNGVNQGLPSLQ</sequence>
<organism evidence="1 2">
    <name type="scientific">Rhizobium mongolense</name>
    <dbReference type="NCBI Taxonomy" id="57676"/>
    <lineage>
        <taxon>Bacteria</taxon>
        <taxon>Pseudomonadati</taxon>
        <taxon>Pseudomonadota</taxon>
        <taxon>Alphaproteobacteria</taxon>
        <taxon>Hyphomicrobiales</taxon>
        <taxon>Rhizobiaceae</taxon>
        <taxon>Rhizobium/Agrobacterium group</taxon>
        <taxon>Rhizobium</taxon>
    </lineage>
</organism>
<name>A0A7W6RJ74_9HYPH</name>
<proteinExistence type="predicted"/>
<evidence type="ECO:0000313" key="1">
    <source>
        <dbReference type="EMBL" id="MBB4272881.1"/>
    </source>
</evidence>